<proteinExistence type="predicted"/>
<dbReference type="EMBL" id="BJNZ01000002">
    <property type="protein sequence ID" value="GED08484.1"/>
    <property type="molecule type" value="Genomic_DNA"/>
</dbReference>
<sequence>MTPTDDTGCHPSANGAVDVTATQAAAPVAAWWAPIMAAGLLSSARPRGSSASGGVSGTSGTLPGAADSPGRPSGTPRGGVLAQKCAKRRQPPAENRQPSPDGGGGDLRPCEDSAREPEIPPARRADELDSGQEWTPHGGPPAAVRDLGQRIPDELGKWACVDRERRVRSSSVDDIPVRRPPDMTERSSAVREPVQQDRRRPVLPCEQPRVVLPVAYLSVSSFLAGDSGGPVV</sequence>
<feature type="region of interest" description="Disordered" evidence="1">
    <location>
        <begin position="165"/>
        <end position="202"/>
    </location>
</feature>
<feature type="compositionally biased region" description="Low complexity" evidence="1">
    <location>
        <begin position="43"/>
        <end position="79"/>
    </location>
</feature>
<gene>
    <name evidence="2" type="ORF">CCE02nite_04830</name>
</gene>
<evidence type="ECO:0000313" key="3">
    <source>
        <dbReference type="Proteomes" id="UP000316659"/>
    </source>
</evidence>
<organism evidence="2 3">
    <name type="scientific">Cellulosimicrobium cellulans</name>
    <name type="common">Arthrobacter luteus</name>
    <dbReference type="NCBI Taxonomy" id="1710"/>
    <lineage>
        <taxon>Bacteria</taxon>
        <taxon>Bacillati</taxon>
        <taxon>Actinomycetota</taxon>
        <taxon>Actinomycetes</taxon>
        <taxon>Micrococcales</taxon>
        <taxon>Promicromonosporaceae</taxon>
        <taxon>Cellulosimicrobium</taxon>
    </lineage>
</organism>
<name>A0A4Y4DXG5_CELCE</name>
<dbReference type="Proteomes" id="UP000316659">
    <property type="component" value="Unassembled WGS sequence"/>
</dbReference>
<accession>A0A4Y4DXG5</accession>
<evidence type="ECO:0000313" key="2">
    <source>
        <dbReference type="EMBL" id="GED08484.1"/>
    </source>
</evidence>
<feature type="region of interest" description="Disordered" evidence="1">
    <location>
        <begin position="43"/>
        <end position="150"/>
    </location>
</feature>
<evidence type="ECO:0000256" key="1">
    <source>
        <dbReference type="SAM" id="MobiDB-lite"/>
    </source>
</evidence>
<reference evidence="2 3" key="1">
    <citation type="submission" date="2019-06" db="EMBL/GenBank/DDBJ databases">
        <title>Whole genome shotgun sequence of Cellulosimicrobium cellulans NBRC 15516.</title>
        <authorList>
            <person name="Hosoyama A."/>
            <person name="Uohara A."/>
            <person name="Ohji S."/>
            <person name="Ichikawa N."/>
        </authorList>
    </citation>
    <scope>NUCLEOTIDE SEQUENCE [LARGE SCALE GENOMIC DNA]</scope>
    <source>
        <strain evidence="2 3">NBRC 15516</strain>
    </source>
</reference>
<protein>
    <submittedName>
        <fullName evidence="2">Uncharacterized protein</fullName>
    </submittedName>
</protein>
<dbReference type="AlphaFoldDB" id="A0A4Y4DXG5"/>
<feature type="compositionally biased region" description="Basic and acidic residues" evidence="1">
    <location>
        <begin position="175"/>
        <end position="200"/>
    </location>
</feature>
<feature type="compositionally biased region" description="Basic and acidic residues" evidence="1">
    <location>
        <begin position="108"/>
        <end position="127"/>
    </location>
</feature>
<comment type="caution">
    <text evidence="2">The sequence shown here is derived from an EMBL/GenBank/DDBJ whole genome shotgun (WGS) entry which is preliminary data.</text>
</comment>